<dbReference type="AlphaFoldDB" id="A0A5N6NV60"/>
<organism evidence="2 3">
    <name type="scientific">Mikania micrantha</name>
    <name type="common">bitter vine</name>
    <dbReference type="NCBI Taxonomy" id="192012"/>
    <lineage>
        <taxon>Eukaryota</taxon>
        <taxon>Viridiplantae</taxon>
        <taxon>Streptophyta</taxon>
        <taxon>Embryophyta</taxon>
        <taxon>Tracheophyta</taxon>
        <taxon>Spermatophyta</taxon>
        <taxon>Magnoliopsida</taxon>
        <taxon>eudicotyledons</taxon>
        <taxon>Gunneridae</taxon>
        <taxon>Pentapetalae</taxon>
        <taxon>asterids</taxon>
        <taxon>campanulids</taxon>
        <taxon>Asterales</taxon>
        <taxon>Asteraceae</taxon>
        <taxon>Asteroideae</taxon>
        <taxon>Heliantheae alliance</taxon>
        <taxon>Eupatorieae</taxon>
        <taxon>Mikania</taxon>
    </lineage>
</organism>
<comment type="caution">
    <text evidence="2">The sequence shown here is derived from an EMBL/GenBank/DDBJ whole genome shotgun (WGS) entry which is preliminary data.</text>
</comment>
<dbReference type="OrthoDB" id="1934635at2759"/>
<evidence type="ECO:0000256" key="1">
    <source>
        <dbReference type="SAM" id="MobiDB-lite"/>
    </source>
</evidence>
<gene>
    <name evidence="2" type="ORF">E3N88_15122</name>
</gene>
<evidence type="ECO:0000313" key="3">
    <source>
        <dbReference type="Proteomes" id="UP000326396"/>
    </source>
</evidence>
<feature type="region of interest" description="Disordered" evidence="1">
    <location>
        <begin position="1"/>
        <end position="29"/>
    </location>
</feature>
<proteinExistence type="predicted"/>
<dbReference type="EMBL" id="SZYD01000008">
    <property type="protein sequence ID" value="KAD5507419.1"/>
    <property type="molecule type" value="Genomic_DNA"/>
</dbReference>
<reference evidence="2 3" key="1">
    <citation type="submission" date="2019-05" db="EMBL/GenBank/DDBJ databases">
        <title>Mikania micrantha, genome provides insights into the molecular mechanism of rapid growth.</title>
        <authorList>
            <person name="Liu B."/>
        </authorList>
    </citation>
    <scope>NUCLEOTIDE SEQUENCE [LARGE SCALE GENOMIC DNA]</scope>
    <source>
        <strain evidence="2">NLD-2019</strain>
        <tissue evidence="2">Leaf</tissue>
    </source>
</reference>
<accession>A0A5N6NV60</accession>
<sequence length="140" mass="16375">MSAYGRDRRQHRRFAARGNGFEQRDPRDVAEIERLQQRVRELELSQVNRDDESVTESVVWEDEDTGFRNVFGYPHQRQTPQSDPIHALGIRMDIPDFEGNMQPYDFIDWLQTMERIFDLGDVPDNIKAGPARRKTVVSPS</sequence>
<keyword evidence="3" id="KW-1185">Reference proteome</keyword>
<evidence type="ECO:0000313" key="2">
    <source>
        <dbReference type="EMBL" id="KAD5507419.1"/>
    </source>
</evidence>
<dbReference type="Proteomes" id="UP000326396">
    <property type="component" value="Linkage Group LG16"/>
</dbReference>
<name>A0A5N6NV60_9ASTR</name>
<protein>
    <submittedName>
        <fullName evidence="2">Uncharacterized protein</fullName>
    </submittedName>
</protein>